<dbReference type="FunFam" id="1.25.40.10:FF:000196">
    <property type="entry name" value="Pentatricopeptide repeat-containing protein At4g14850"/>
    <property type="match status" value="1"/>
</dbReference>
<reference evidence="5" key="1">
    <citation type="submission" date="2025-08" db="UniProtKB">
        <authorList>
            <consortium name="RefSeq"/>
        </authorList>
    </citation>
    <scope>IDENTIFICATION</scope>
</reference>
<dbReference type="RefSeq" id="XP_010931946.1">
    <property type="nucleotide sequence ID" value="XM_010933644.3"/>
</dbReference>
<dbReference type="PROSITE" id="PS51257">
    <property type="entry name" value="PROKAR_LIPOPROTEIN"/>
    <property type="match status" value="1"/>
</dbReference>
<dbReference type="GO" id="GO:0003723">
    <property type="term" value="F:RNA binding"/>
    <property type="evidence" value="ECO:0007669"/>
    <property type="project" value="InterPro"/>
</dbReference>
<dbReference type="InterPro" id="IPR046848">
    <property type="entry name" value="E_motif"/>
</dbReference>
<dbReference type="FunFam" id="1.25.40.10:FF:000353">
    <property type="entry name" value="Pentatricopeptide repeat-containing protein At4g39530"/>
    <property type="match status" value="1"/>
</dbReference>
<dbReference type="FunFam" id="1.25.40.10:FF:001967">
    <property type="entry name" value="Pentatricopeptide repeat-containing protein isoform A"/>
    <property type="match status" value="1"/>
</dbReference>
<dbReference type="NCBIfam" id="TIGR00756">
    <property type="entry name" value="PPR"/>
    <property type="match status" value="7"/>
</dbReference>
<gene>
    <name evidence="5" type="primary">LOC105052721</name>
</gene>
<dbReference type="InParanoid" id="A0A6I9RSU7"/>
<dbReference type="FunCoup" id="A0A6I9RSU7">
    <property type="interactions" value="14"/>
</dbReference>
<evidence type="ECO:0000256" key="2">
    <source>
        <dbReference type="ARBA" id="ARBA00061659"/>
    </source>
</evidence>
<dbReference type="InterPro" id="IPR011990">
    <property type="entry name" value="TPR-like_helical_dom_sf"/>
</dbReference>
<dbReference type="Gene3D" id="1.25.40.10">
    <property type="entry name" value="Tetratricopeptide repeat domain"/>
    <property type="match status" value="6"/>
</dbReference>
<feature type="repeat" description="PPR" evidence="3">
    <location>
        <begin position="495"/>
        <end position="529"/>
    </location>
</feature>
<dbReference type="KEGG" id="egu:105052721"/>
<dbReference type="PROSITE" id="PS51375">
    <property type="entry name" value="PPR"/>
    <property type="match status" value="6"/>
</dbReference>
<sequence>MTFKSIAVSAVASPVLRNPHVKRPQTLVHLLQSCISGQTHHLHLQPIHAQSIISGLRSDLFFNNLLLNGYSKSGLLGYAQELFERMPERNMISWSSMISMYTQHNREEEALCLFSSFRWSSSDRPNEFILASVLRACVQSEAFDHAAQVHGLVAKLGLDSDVFAGTALINFYTKIGGMDKAMLIFYELPVTNSVTWTAVITGYSQIGKSVTSLRLFNQMKESRVQPDRFVLSSVISACSALDFLEGGRQIHGYVCRNGTEMDVSINNVLIDLYCKCCKVRIARRLFDWMVVKNLVSWTTMIAGCMQNSFDLEAMNLFVEMSKLGWRPDGFACTSILTSCGSLMALQQGKQVHGYAIKAKLESDEYVNNGLIDMYAKCGSLVDARAVFDAMIEHNVISYNAMIEGYARHEELVEAFTLFNRMRSGSLHPSLLTYVSLLGLSASLSVIDLSKQIHCLVIKAGVALDLYAGSALVDVYSKCLCADDARAVFDEMDLRDLVMWNAMIFGYTQNAQGEEALKLFHQLCVAGMRPNEFTFVALVTVASNLASLFHGLQFHSQIIKAGLDFDPHVSNALIDMYAKCGCIEEAWMLFDSTRGRDVVCWNSMISRYAQHGHAEEALKVFQLMRNEDIEPNYVTFVGVLSACSHAGLTEEGLCHFHSMKDKYGIEPGMEHYASVVTLLGRAGKLQEAKEFIEQMPIEPAAVVWRSLLSACREFGNVDLGRYAAEMSILKDPKDSGPYVLLSNIFASKGMWADAEKVRKGMDYFGAVKEPGYSWVEVHKEVHVFIARGREHPEADMIYLVLDGLMQLIKVFGYEPDTTELLMDDIND</sequence>
<dbReference type="FunFam" id="1.25.40.10:FF:000361">
    <property type="entry name" value="Pentatricopeptide repeat-containing protein chloroplastic"/>
    <property type="match status" value="1"/>
</dbReference>
<dbReference type="FunFam" id="1.25.40.10:FF:000381">
    <property type="entry name" value="Pentatricopeptide repeat-containing protein"/>
    <property type="match status" value="1"/>
</dbReference>
<keyword evidence="4" id="KW-1185">Reference proteome</keyword>
<dbReference type="Pfam" id="PF01535">
    <property type="entry name" value="PPR"/>
    <property type="match status" value="7"/>
</dbReference>
<accession>A0A6I9RSU7</accession>
<dbReference type="Pfam" id="PF13041">
    <property type="entry name" value="PPR_2"/>
    <property type="match status" value="4"/>
</dbReference>
<keyword evidence="1" id="KW-0677">Repeat</keyword>
<evidence type="ECO:0000313" key="5">
    <source>
        <dbReference type="RefSeq" id="XP_010931946.1"/>
    </source>
</evidence>
<dbReference type="InterPro" id="IPR046960">
    <property type="entry name" value="PPR_At4g14850-like_plant"/>
</dbReference>
<feature type="repeat" description="PPR" evidence="3">
    <location>
        <begin position="293"/>
        <end position="327"/>
    </location>
</feature>
<name>A0A6I9RSU7_ELAGV</name>
<evidence type="ECO:0000313" key="4">
    <source>
        <dbReference type="Proteomes" id="UP000504607"/>
    </source>
</evidence>
<feature type="repeat" description="PPR" evidence="3">
    <location>
        <begin position="59"/>
        <end position="93"/>
    </location>
</feature>
<dbReference type="PANTHER" id="PTHR47926">
    <property type="entry name" value="PENTATRICOPEPTIDE REPEAT-CONTAINING PROTEIN"/>
    <property type="match status" value="1"/>
</dbReference>
<feature type="repeat" description="PPR" evidence="3">
    <location>
        <begin position="192"/>
        <end position="226"/>
    </location>
</feature>
<evidence type="ECO:0000256" key="1">
    <source>
        <dbReference type="ARBA" id="ARBA00022737"/>
    </source>
</evidence>
<dbReference type="Proteomes" id="UP000504607">
    <property type="component" value="Chromosome 10"/>
</dbReference>
<dbReference type="GO" id="GO:0009451">
    <property type="term" value="P:RNA modification"/>
    <property type="evidence" value="ECO:0007669"/>
    <property type="project" value="InterPro"/>
</dbReference>
<protein>
    <submittedName>
        <fullName evidence="5">Pentatricopeptide repeat-containing protein At4g39530</fullName>
    </submittedName>
</protein>
<proteinExistence type="inferred from homology"/>
<dbReference type="AlphaFoldDB" id="A0A6I9RSU7"/>
<evidence type="ECO:0000256" key="3">
    <source>
        <dbReference type="PROSITE-ProRule" id="PRU00708"/>
    </source>
</evidence>
<organism evidence="4 5">
    <name type="scientific">Elaeis guineensis var. tenera</name>
    <name type="common">Oil palm</name>
    <dbReference type="NCBI Taxonomy" id="51953"/>
    <lineage>
        <taxon>Eukaryota</taxon>
        <taxon>Viridiplantae</taxon>
        <taxon>Streptophyta</taxon>
        <taxon>Embryophyta</taxon>
        <taxon>Tracheophyta</taxon>
        <taxon>Spermatophyta</taxon>
        <taxon>Magnoliopsida</taxon>
        <taxon>Liliopsida</taxon>
        <taxon>Arecaceae</taxon>
        <taxon>Arecoideae</taxon>
        <taxon>Cocoseae</taxon>
        <taxon>Elaeidinae</taxon>
        <taxon>Elaeis</taxon>
    </lineage>
</organism>
<dbReference type="Pfam" id="PF20431">
    <property type="entry name" value="E_motif"/>
    <property type="match status" value="1"/>
</dbReference>
<dbReference type="InterPro" id="IPR002885">
    <property type="entry name" value="PPR_rpt"/>
</dbReference>
<comment type="similarity">
    <text evidence="2">Belongs to the PPR family. PCMP-E subfamily.</text>
</comment>
<feature type="repeat" description="PPR" evidence="3">
    <location>
        <begin position="394"/>
        <end position="428"/>
    </location>
</feature>
<dbReference type="GeneID" id="105052721"/>
<dbReference type="FunFam" id="1.25.40.10:FF:000090">
    <property type="entry name" value="Pentatricopeptide repeat-containing protein, chloroplastic"/>
    <property type="match status" value="1"/>
</dbReference>
<feature type="repeat" description="PPR" evidence="3">
    <location>
        <begin position="596"/>
        <end position="630"/>
    </location>
</feature>
<dbReference type="PANTHER" id="PTHR47926:SF527">
    <property type="entry name" value="PENTATRICOPEPTIDE REPEAT-CONTAINING PROTEIN"/>
    <property type="match status" value="1"/>
</dbReference>
<dbReference type="OrthoDB" id="1882346at2759"/>